<accession>A0A1A9A1I5</accession>
<dbReference type="Proteomes" id="UP000078555">
    <property type="component" value="Unassembled WGS sequence"/>
</dbReference>
<dbReference type="Proteomes" id="UP000078550">
    <property type="component" value="Unassembled WGS sequence"/>
</dbReference>
<dbReference type="AlphaFoldDB" id="A0A1A9A1I5"/>
<sequence length="96" mass="11008">MQYMGVDDLENGGFLRFRPLVLRYCYILCKPEICIEHPVDSSPFLHSHVCLCGDTPPFCRNSCAMNIWKLTELACLAQVTTMYACRVCIFIMDHVV</sequence>
<organism evidence="1 4">
    <name type="scientific">Plasmodium ovale wallikeri</name>
    <dbReference type="NCBI Taxonomy" id="864142"/>
    <lineage>
        <taxon>Eukaryota</taxon>
        <taxon>Sar</taxon>
        <taxon>Alveolata</taxon>
        <taxon>Apicomplexa</taxon>
        <taxon>Aconoidasida</taxon>
        <taxon>Haemosporida</taxon>
        <taxon>Plasmodiidae</taxon>
        <taxon>Plasmodium</taxon>
        <taxon>Plasmodium (Plasmodium)</taxon>
    </lineage>
</organism>
<keyword evidence="4" id="KW-1185">Reference proteome</keyword>
<evidence type="ECO:0000313" key="4">
    <source>
        <dbReference type="Proteomes" id="UP000078555"/>
    </source>
</evidence>
<reference evidence="1" key="2">
    <citation type="submission" date="2016-05" db="EMBL/GenBank/DDBJ databases">
        <authorList>
            <person name="Lavstsen T."/>
            <person name="Jespersen J.S."/>
        </authorList>
    </citation>
    <scope>NUCLEOTIDE SEQUENCE [LARGE SCALE GENOMIC DNA]</scope>
</reference>
<gene>
    <name evidence="1" type="ORF">POVWA1_061270</name>
    <name evidence="2" type="ORF">POVWA2_060600</name>
</gene>
<protein>
    <submittedName>
        <fullName evidence="1">Uncharacterized protein</fullName>
    </submittedName>
</protein>
<dbReference type="EMBL" id="FLRD01000159">
    <property type="protein sequence ID" value="SBT50291.1"/>
    <property type="molecule type" value="Genomic_DNA"/>
</dbReference>
<evidence type="ECO:0000313" key="2">
    <source>
        <dbReference type="EMBL" id="SBT50600.1"/>
    </source>
</evidence>
<reference evidence="3 4" key="1">
    <citation type="submission" date="2016-05" db="EMBL/GenBank/DDBJ databases">
        <authorList>
            <person name="Naeem Raeece"/>
        </authorList>
    </citation>
    <scope>NUCLEOTIDE SEQUENCE [LARGE SCALE GENOMIC DNA]</scope>
</reference>
<evidence type="ECO:0000313" key="1">
    <source>
        <dbReference type="EMBL" id="SBT50291.1"/>
    </source>
</evidence>
<proteinExistence type="predicted"/>
<dbReference type="EMBL" id="FLRE01000201">
    <property type="protein sequence ID" value="SBT50600.1"/>
    <property type="molecule type" value="Genomic_DNA"/>
</dbReference>
<evidence type="ECO:0000313" key="3">
    <source>
        <dbReference type="Proteomes" id="UP000078550"/>
    </source>
</evidence>
<name>A0A1A9A1I5_PLAOA</name>